<dbReference type="AlphaFoldDB" id="A0A9D1LLK2"/>
<dbReference type="PANTHER" id="PTHR11851:SF49">
    <property type="entry name" value="MITOCHONDRIAL-PROCESSING PEPTIDASE SUBUNIT ALPHA"/>
    <property type="match status" value="1"/>
</dbReference>
<evidence type="ECO:0000313" key="6">
    <source>
        <dbReference type="Proteomes" id="UP000824073"/>
    </source>
</evidence>
<evidence type="ECO:0000259" key="3">
    <source>
        <dbReference type="Pfam" id="PF00675"/>
    </source>
</evidence>
<dbReference type="SUPFAM" id="SSF63411">
    <property type="entry name" value="LuxS/MPP-like metallohydrolase"/>
    <property type="match status" value="2"/>
</dbReference>
<evidence type="ECO:0000259" key="4">
    <source>
        <dbReference type="Pfam" id="PF05193"/>
    </source>
</evidence>
<proteinExistence type="inferred from homology"/>
<dbReference type="InterPro" id="IPR050361">
    <property type="entry name" value="MPP/UQCRC_Complex"/>
</dbReference>
<comment type="similarity">
    <text evidence="1 2">Belongs to the peptidase M16 family.</text>
</comment>
<organism evidence="5 6">
    <name type="scientific">Candidatus Ventrousia excrementavium</name>
    <dbReference type="NCBI Taxonomy" id="2840961"/>
    <lineage>
        <taxon>Bacteria</taxon>
        <taxon>Bacillati</taxon>
        <taxon>Bacillota</taxon>
        <taxon>Clostridia</taxon>
        <taxon>Eubacteriales</taxon>
        <taxon>Clostridiaceae</taxon>
        <taxon>Clostridiaceae incertae sedis</taxon>
        <taxon>Candidatus Ventrousia</taxon>
    </lineage>
</organism>
<feature type="domain" description="Peptidase M16 C-terminal" evidence="4">
    <location>
        <begin position="166"/>
        <end position="337"/>
    </location>
</feature>
<dbReference type="PROSITE" id="PS00143">
    <property type="entry name" value="INSULINASE"/>
    <property type="match status" value="1"/>
</dbReference>
<accession>A0A9D1LLK2</accession>
<dbReference type="InterPro" id="IPR011765">
    <property type="entry name" value="Pept_M16_N"/>
</dbReference>
<reference evidence="5" key="1">
    <citation type="submission" date="2020-10" db="EMBL/GenBank/DDBJ databases">
        <authorList>
            <person name="Gilroy R."/>
        </authorList>
    </citation>
    <scope>NUCLEOTIDE SEQUENCE</scope>
    <source>
        <strain evidence="5">CHK191-8634</strain>
    </source>
</reference>
<name>A0A9D1LLK2_9CLOT</name>
<dbReference type="Proteomes" id="UP000824073">
    <property type="component" value="Unassembled WGS sequence"/>
</dbReference>
<evidence type="ECO:0000313" key="5">
    <source>
        <dbReference type="EMBL" id="HIU43586.1"/>
    </source>
</evidence>
<dbReference type="InterPro" id="IPR001431">
    <property type="entry name" value="Pept_M16_Zn_BS"/>
</dbReference>
<gene>
    <name evidence="5" type="ORF">IAB67_04730</name>
</gene>
<dbReference type="PANTHER" id="PTHR11851">
    <property type="entry name" value="METALLOPROTEASE"/>
    <property type="match status" value="1"/>
</dbReference>
<evidence type="ECO:0000256" key="2">
    <source>
        <dbReference type="RuleBase" id="RU004447"/>
    </source>
</evidence>
<dbReference type="InterPro" id="IPR007863">
    <property type="entry name" value="Peptidase_M16_C"/>
</dbReference>
<sequence length="414" mass="46052">MVNKIVLPNGVRLVHEKMPGMRSCTLGLWVESGARHEPEALCGISHYIEHMLFKGTESHTAAELAAAFDAIGGQVNAFTTKEHTCYYCRTLDTHLQQAAGLLCDMFFHSSFAEKEMNLERQVIIEEIGMYEDTPEDLVSELLTGAIYDGYALGRPILGTPQTLKSMTGQTLRDYRAQCYTPENTVVALCGSYRDEDLAMLTEVFGKMEKHPAPRRDDAQYKPSLVTKKKDIEQNHLMLCFPALPAGSDRRYDLQVLNNALGGGMSSRLFQKVREESGLCYAIYSFSTAYAGTGILGVYTALSQQTELQALGLIRQEIDRLLKDGLTQSELSRNVEQLKANVVMGMESTSSRMMSVARSEFTYGRAQTPEDIIRGFDAVTRESVLALAHDIFDFDSISLSAVGQVKDQDTYRKAL</sequence>
<comment type="caution">
    <text evidence="5">The sequence shown here is derived from an EMBL/GenBank/DDBJ whole genome shotgun (WGS) entry which is preliminary data.</text>
</comment>
<evidence type="ECO:0000256" key="1">
    <source>
        <dbReference type="ARBA" id="ARBA00007261"/>
    </source>
</evidence>
<dbReference type="GO" id="GO:0006508">
    <property type="term" value="P:proteolysis"/>
    <property type="evidence" value="ECO:0007669"/>
    <property type="project" value="InterPro"/>
</dbReference>
<dbReference type="Pfam" id="PF05193">
    <property type="entry name" value="Peptidase_M16_C"/>
    <property type="match status" value="1"/>
</dbReference>
<reference evidence="5" key="2">
    <citation type="journal article" date="2021" name="PeerJ">
        <title>Extensive microbial diversity within the chicken gut microbiome revealed by metagenomics and culture.</title>
        <authorList>
            <person name="Gilroy R."/>
            <person name="Ravi A."/>
            <person name="Getino M."/>
            <person name="Pursley I."/>
            <person name="Horton D.L."/>
            <person name="Alikhan N.F."/>
            <person name="Baker D."/>
            <person name="Gharbi K."/>
            <person name="Hall N."/>
            <person name="Watson M."/>
            <person name="Adriaenssens E.M."/>
            <person name="Foster-Nyarko E."/>
            <person name="Jarju S."/>
            <person name="Secka A."/>
            <person name="Antonio M."/>
            <person name="Oren A."/>
            <person name="Chaudhuri R.R."/>
            <person name="La Ragione R."/>
            <person name="Hildebrand F."/>
            <person name="Pallen M.J."/>
        </authorList>
    </citation>
    <scope>NUCLEOTIDE SEQUENCE</scope>
    <source>
        <strain evidence="5">CHK191-8634</strain>
    </source>
</reference>
<dbReference type="GO" id="GO:0004222">
    <property type="term" value="F:metalloendopeptidase activity"/>
    <property type="evidence" value="ECO:0007669"/>
    <property type="project" value="InterPro"/>
</dbReference>
<protein>
    <submittedName>
        <fullName evidence="5">Insulinase family protein</fullName>
    </submittedName>
</protein>
<dbReference type="GO" id="GO:0046872">
    <property type="term" value="F:metal ion binding"/>
    <property type="evidence" value="ECO:0007669"/>
    <property type="project" value="InterPro"/>
</dbReference>
<dbReference type="Pfam" id="PF00675">
    <property type="entry name" value="Peptidase_M16"/>
    <property type="match status" value="1"/>
</dbReference>
<dbReference type="InterPro" id="IPR011249">
    <property type="entry name" value="Metalloenz_LuxS/M16"/>
</dbReference>
<dbReference type="Gene3D" id="3.30.830.10">
    <property type="entry name" value="Metalloenzyme, LuxS/M16 peptidase-like"/>
    <property type="match status" value="2"/>
</dbReference>
<dbReference type="EMBL" id="DVMR01000039">
    <property type="protein sequence ID" value="HIU43586.1"/>
    <property type="molecule type" value="Genomic_DNA"/>
</dbReference>
<feature type="domain" description="Peptidase M16 N-terminal" evidence="3">
    <location>
        <begin position="14"/>
        <end position="159"/>
    </location>
</feature>